<evidence type="ECO:0000313" key="4">
    <source>
        <dbReference type="Proteomes" id="UP000663827"/>
    </source>
</evidence>
<dbReference type="EMBL" id="CAJNJQ010000105">
    <property type="protein sequence ID" value="CAE7056443.1"/>
    <property type="molecule type" value="Genomic_DNA"/>
</dbReference>
<organism evidence="3 4">
    <name type="scientific">Rhizoctonia solani</name>
    <dbReference type="NCBI Taxonomy" id="456999"/>
    <lineage>
        <taxon>Eukaryota</taxon>
        <taxon>Fungi</taxon>
        <taxon>Dikarya</taxon>
        <taxon>Basidiomycota</taxon>
        <taxon>Agaricomycotina</taxon>
        <taxon>Agaricomycetes</taxon>
        <taxon>Cantharellales</taxon>
        <taxon>Ceratobasidiaceae</taxon>
        <taxon>Rhizoctonia</taxon>
    </lineage>
</organism>
<dbReference type="Pfam" id="PF01419">
    <property type="entry name" value="Jacalin"/>
    <property type="match status" value="2"/>
</dbReference>
<reference evidence="3" key="1">
    <citation type="submission" date="2021-01" db="EMBL/GenBank/DDBJ databases">
        <authorList>
            <person name="Kaushik A."/>
        </authorList>
    </citation>
    <scope>NUCLEOTIDE SEQUENCE</scope>
    <source>
        <strain evidence="3">AG5</strain>
    </source>
</reference>
<feature type="region of interest" description="Disordered" evidence="1">
    <location>
        <begin position="188"/>
        <end position="209"/>
    </location>
</feature>
<dbReference type="SUPFAM" id="SSF51101">
    <property type="entry name" value="Mannose-binding lectins"/>
    <property type="match status" value="2"/>
</dbReference>
<dbReference type="PROSITE" id="PS51752">
    <property type="entry name" value="JACALIN_LECTIN"/>
    <property type="match status" value="1"/>
</dbReference>
<dbReference type="InterPro" id="IPR001229">
    <property type="entry name" value="Jacalin-like_lectin_dom"/>
</dbReference>
<evidence type="ECO:0000259" key="2">
    <source>
        <dbReference type="PROSITE" id="PS51752"/>
    </source>
</evidence>
<protein>
    <recommendedName>
        <fullName evidence="2">Jacalin-type lectin domain-containing protein</fullName>
    </recommendedName>
</protein>
<dbReference type="Pfam" id="PF22693">
    <property type="entry name" value="MACPF_1"/>
    <property type="match status" value="1"/>
</dbReference>
<evidence type="ECO:0000256" key="1">
    <source>
        <dbReference type="SAM" id="MobiDB-lite"/>
    </source>
</evidence>
<gene>
    <name evidence="3" type="ORF">RDB_LOCUS4823</name>
</gene>
<proteinExistence type="predicted"/>
<accession>A0A8H3DV63</accession>
<dbReference type="PANTHER" id="PTHR47293">
    <property type="entry name" value="JACALIN-RELATED LECTIN 3"/>
    <property type="match status" value="1"/>
</dbReference>
<dbReference type="PANTHER" id="PTHR47293:SF15">
    <property type="entry name" value="JACALIN-RELATED LECTIN 19"/>
    <property type="match status" value="1"/>
</dbReference>
<dbReference type="InterPro" id="IPR036404">
    <property type="entry name" value="Jacalin-like_lectin_dom_sf"/>
</dbReference>
<comment type="caution">
    <text evidence="3">The sequence shown here is derived from an EMBL/GenBank/DDBJ whole genome shotgun (WGS) entry which is preliminary data.</text>
</comment>
<dbReference type="Gene3D" id="2.100.10.30">
    <property type="entry name" value="Jacalin-like lectin domain"/>
    <property type="match status" value="2"/>
</dbReference>
<sequence length="612" mass="67087">MPFMLDSNQKELQIIKNTSILNGVFFDAATGPITTSRPAAILSTSDTGRVQTIDDSVTEDLIPESELDARYAQLGWLYPSKLPAKPWDILAPRNQRPTKLEIWGSRRFMVQRLSINISVQDLSPEDALVEALEAALRQRTSALRIRALREVFTTWGEMIPLNVVVGACMASTGKINGETILLDATAPSDDTATDHPNIPANEVPNQLNTHDRPKSLVDIVDQHLGTTGNFTRRLESRVQGGSSETLLKEGYDAWLKSVIDNPASWRIIKILHAVPITEILSDQLRDRIELLFTSSVILRSPSVGAPHAFNFDGAANGIRTIESITIWFSTSRIRDISVTYAGGTVAGPYSYGLSDLESQSDTFVLAPGEYITDLFVWHESEWIMGIQFVKSSPGLSPIYGIRTKDSISSRPPVLLSGNGNGLLGLSGAYTADGLSQLQAVWRGDVAIRRQRHTQTSCVGGPRGFVFNDLQHLADPATARIVQITGRAGVNGVAKLQTTYTCMSGGALVRSETPPRGSDDGRLITMTLDEDEYIIGVRGHHNNHGIQRMLFVTNKKTHPAFGADKGDIEFNFDAPKTSDGREMVLHYIAGKSRGWMDAVLFVWAERPLKTPGV</sequence>
<feature type="domain" description="Jacalin-type lectin" evidence="2">
    <location>
        <begin position="297"/>
        <end position="443"/>
    </location>
</feature>
<dbReference type="InterPro" id="IPR054586">
    <property type="entry name" value="MACPF_1_fungal"/>
</dbReference>
<evidence type="ECO:0000313" key="3">
    <source>
        <dbReference type="EMBL" id="CAE7056443.1"/>
    </source>
</evidence>
<dbReference type="Proteomes" id="UP000663827">
    <property type="component" value="Unassembled WGS sequence"/>
</dbReference>
<dbReference type="AlphaFoldDB" id="A0A8H3DV63"/>
<name>A0A8H3DV63_9AGAM</name>